<dbReference type="PANTHER" id="PTHR31213:SF19">
    <property type="entry name" value="BET V I_MAJOR LATEX PROTEIN DOMAIN-CONTAINING PROTEIN"/>
    <property type="match status" value="1"/>
</dbReference>
<organism evidence="4 5">
    <name type="scientific">Papaver nudicaule</name>
    <name type="common">Iceland poppy</name>
    <dbReference type="NCBI Taxonomy" id="74823"/>
    <lineage>
        <taxon>Eukaryota</taxon>
        <taxon>Viridiplantae</taxon>
        <taxon>Streptophyta</taxon>
        <taxon>Embryophyta</taxon>
        <taxon>Tracheophyta</taxon>
        <taxon>Spermatophyta</taxon>
        <taxon>Magnoliopsida</taxon>
        <taxon>Ranunculales</taxon>
        <taxon>Papaveraceae</taxon>
        <taxon>Papaveroideae</taxon>
        <taxon>Papaver</taxon>
    </lineage>
</organism>
<dbReference type="AlphaFoldDB" id="A0AA41VI34"/>
<dbReference type="GO" id="GO:0009738">
    <property type="term" value="P:abscisic acid-activated signaling pathway"/>
    <property type="evidence" value="ECO:0007669"/>
    <property type="project" value="TreeGrafter"/>
</dbReference>
<dbReference type="CDD" id="cd07816">
    <property type="entry name" value="Bet_v1-like"/>
    <property type="match status" value="1"/>
</dbReference>
<dbReference type="EMBL" id="JAJJMA010225635">
    <property type="protein sequence ID" value="MCL7041620.1"/>
    <property type="molecule type" value="Genomic_DNA"/>
</dbReference>
<dbReference type="SUPFAM" id="SSF55961">
    <property type="entry name" value="Bet v1-like"/>
    <property type="match status" value="1"/>
</dbReference>
<feature type="domain" description="Bet v I/Major latex protein" evidence="3">
    <location>
        <begin position="2"/>
        <end position="136"/>
    </location>
</feature>
<dbReference type="PANTHER" id="PTHR31213">
    <property type="entry name" value="OS08G0374000 PROTEIN-RELATED"/>
    <property type="match status" value="1"/>
</dbReference>
<dbReference type="Pfam" id="PF00407">
    <property type="entry name" value="Bet_v_1"/>
    <property type="match status" value="1"/>
</dbReference>
<dbReference type="InterPro" id="IPR023393">
    <property type="entry name" value="START-like_dom_sf"/>
</dbReference>
<proteinExistence type="inferred from homology"/>
<keyword evidence="5" id="KW-1185">Reference proteome</keyword>
<dbReference type="GO" id="GO:0006952">
    <property type="term" value="P:defense response"/>
    <property type="evidence" value="ECO:0007669"/>
    <property type="project" value="InterPro"/>
</dbReference>
<dbReference type="InterPro" id="IPR000916">
    <property type="entry name" value="Bet_v_I/MLP"/>
</dbReference>
<evidence type="ECO:0000256" key="1">
    <source>
        <dbReference type="ARBA" id="ARBA00009744"/>
    </source>
</evidence>
<keyword evidence="2" id="KW-0017">Alkaloid metabolism</keyword>
<dbReference type="Proteomes" id="UP001177140">
    <property type="component" value="Unassembled WGS sequence"/>
</dbReference>
<evidence type="ECO:0000313" key="5">
    <source>
        <dbReference type="Proteomes" id="UP001177140"/>
    </source>
</evidence>
<dbReference type="GO" id="GO:0009820">
    <property type="term" value="P:alkaloid metabolic process"/>
    <property type="evidence" value="ECO:0007669"/>
    <property type="project" value="UniProtKB-KW"/>
</dbReference>
<evidence type="ECO:0000259" key="3">
    <source>
        <dbReference type="Pfam" id="PF00407"/>
    </source>
</evidence>
<evidence type="ECO:0000256" key="2">
    <source>
        <dbReference type="ARBA" id="ARBA00022589"/>
    </source>
</evidence>
<comment type="similarity">
    <text evidence="1">Belongs to the BetVI family.</text>
</comment>
<evidence type="ECO:0000313" key="4">
    <source>
        <dbReference type="EMBL" id="MCL7041620.1"/>
    </source>
</evidence>
<dbReference type="GO" id="GO:0004864">
    <property type="term" value="F:protein phosphatase inhibitor activity"/>
    <property type="evidence" value="ECO:0007669"/>
    <property type="project" value="TreeGrafter"/>
</dbReference>
<protein>
    <recommendedName>
        <fullName evidence="3">Bet v I/Major latex protein domain-containing protein</fullName>
    </recommendedName>
</protein>
<dbReference type="Gene3D" id="3.30.530.20">
    <property type="match status" value="1"/>
</dbReference>
<dbReference type="GO" id="GO:0010427">
    <property type="term" value="F:abscisic acid binding"/>
    <property type="evidence" value="ECO:0007669"/>
    <property type="project" value="TreeGrafter"/>
</dbReference>
<name>A0AA41VI34_PAPNU</name>
<sequence length="164" mass="18423">MKGQLSKEIEVPVPASDLWDVYGTLELVRLIHKLLPEFLHDFEVDDDVGNGGVGTMLKIVLPPGSPIAYYKEKFIKVDEEKRIKVVDVVEGGYLEVGFSLYRTTFEIIEKDEHSSSVVTTIDYELDDASADNAAFVSIKPLEIVVESVGMYLHEKKNENHPANR</sequence>
<gene>
    <name evidence="4" type="ORF">MKW94_007734</name>
</gene>
<dbReference type="GO" id="GO:0038023">
    <property type="term" value="F:signaling receptor activity"/>
    <property type="evidence" value="ECO:0007669"/>
    <property type="project" value="TreeGrafter"/>
</dbReference>
<dbReference type="GO" id="GO:0005634">
    <property type="term" value="C:nucleus"/>
    <property type="evidence" value="ECO:0007669"/>
    <property type="project" value="TreeGrafter"/>
</dbReference>
<accession>A0AA41VI34</accession>
<reference evidence="4" key="1">
    <citation type="submission" date="2022-03" db="EMBL/GenBank/DDBJ databases">
        <title>A functionally conserved STORR gene fusion in Papaver species that diverged 16.8 million years ago.</title>
        <authorList>
            <person name="Catania T."/>
        </authorList>
    </citation>
    <scope>NUCLEOTIDE SEQUENCE</scope>
    <source>
        <strain evidence="4">S-191538</strain>
    </source>
</reference>
<comment type="caution">
    <text evidence="4">The sequence shown here is derived from an EMBL/GenBank/DDBJ whole genome shotgun (WGS) entry which is preliminary data.</text>
</comment>
<dbReference type="InterPro" id="IPR050279">
    <property type="entry name" value="Plant_def-hormone_signal"/>
</dbReference>
<dbReference type="GO" id="GO:0005737">
    <property type="term" value="C:cytoplasm"/>
    <property type="evidence" value="ECO:0007669"/>
    <property type="project" value="TreeGrafter"/>
</dbReference>